<name>A0AAV2P0G7_9HYME</name>
<organism evidence="1 2">
    <name type="scientific">Lasius platythorax</name>
    <dbReference type="NCBI Taxonomy" id="488582"/>
    <lineage>
        <taxon>Eukaryota</taxon>
        <taxon>Metazoa</taxon>
        <taxon>Ecdysozoa</taxon>
        <taxon>Arthropoda</taxon>
        <taxon>Hexapoda</taxon>
        <taxon>Insecta</taxon>
        <taxon>Pterygota</taxon>
        <taxon>Neoptera</taxon>
        <taxon>Endopterygota</taxon>
        <taxon>Hymenoptera</taxon>
        <taxon>Apocrita</taxon>
        <taxon>Aculeata</taxon>
        <taxon>Formicoidea</taxon>
        <taxon>Formicidae</taxon>
        <taxon>Formicinae</taxon>
        <taxon>Lasius</taxon>
        <taxon>Lasius</taxon>
    </lineage>
</organism>
<evidence type="ECO:0000313" key="2">
    <source>
        <dbReference type="Proteomes" id="UP001497644"/>
    </source>
</evidence>
<evidence type="ECO:0000313" key="1">
    <source>
        <dbReference type="EMBL" id="CAL1685129.1"/>
    </source>
</evidence>
<protein>
    <submittedName>
        <fullName evidence="1">Uncharacterized protein</fullName>
    </submittedName>
</protein>
<accession>A0AAV2P0G7</accession>
<proteinExistence type="predicted"/>
<gene>
    <name evidence="1" type="ORF">LPLAT_LOCUS10690</name>
</gene>
<sequence>MSVPTFVDLQGFILNKQFIVKEAAILRRGFILSHYFFACPVPWSMLIKSERRQASWLTQHHHGLQWEDGNVPYSMAQRVITTAIVGVNEKLQLHEEDEEESSLVYVKGLEKREWLADIVDDAVYGYIIEALDAAYDDIPALNKLDPTYSLRCNKHVKNCALQNVFKLFNWWSQHQKELQDVEK</sequence>
<dbReference type="EMBL" id="OZ034829">
    <property type="protein sequence ID" value="CAL1685129.1"/>
    <property type="molecule type" value="Genomic_DNA"/>
</dbReference>
<keyword evidence="2" id="KW-1185">Reference proteome</keyword>
<reference evidence="1" key="1">
    <citation type="submission" date="2024-04" db="EMBL/GenBank/DDBJ databases">
        <authorList>
            <consortium name="Molecular Ecology Group"/>
        </authorList>
    </citation>
    <scope>NUCLEOTIDE SEQUENCE</scope>
</reference>
<dbReference type="AlphaFoldDB" id="A0AAV2P0G7"/>
<dbReference type="Proteomes" id="UP001497644">
    <property type="component" value="Chromosome 6"/>
</dbReference>